<accession>A0A1L9VUI9</accession>
<sequence length="336" mass="38719">MNWKKESASYTNVIEQAQAIVTRVRFPNEAHWIQKIQLGDPYVFTTMLLSQLHKLKSTQLDCSFISARGYPGIMLRHPLFTAPEGVLLTFNSLKTVDYGGNARIQEEIQAIGDDGYPDWHSQQFMPWFYLPYLESLCIWLRSMDGIIGVGDAKGSTRQSNLHQLHTLILPQITVNEIEFPSLLSRTTALKTFHWGIAYKRAILQSLESTSNKVEKLSLWLKHYPYSKDRTLNSKDDYKLREPFKGFLKTLGFPRLRSMEVPLCLVWDLLNPYTWVNELKLLKLVRNFLVDVVPYAAFKAHFHSDMSHYGCGFVGEKRADVRTQCAQVGIEMDVIHD</sequence>
<dbReference type="VEuPathDB" id="FungiDB:ASPGLDRAFT_71849"/>
<protein>
    <submittedName>
        <fullName evidence="1">Uncharacterized protein</fullName>
    </submittedName>
</protein>
<proteinExistence type="predicted"/>
<evidence type="ECO:0000313" key="1">
    <source>
        <dbReference type="EMBL" id="OJJ87575.1"/>
    </source>
</evidence>
<gene>
    <name evidence="1" type="ORF">ASPGLDRAFT_71849</name>
</gene>
<dbReference type="OrthoDB" id="4191831at2759"/>
<dbReference type="EMBL" id="KV878890">
    <property type="protein sequence ID" value="OJJ87575.1"/>
    <property type="molecule type" value="Genomic_DNA"/>
</dbReference>
<dbReference type="AlphaFoldDB" id="A0A1L9VUI9"/>
<organism evidence="1 2">
    <name type="scientific">Aspergillus glaucus CBS 516.65</name>
    <dbReference type="NCBI Taxonomy" id="1160497"/>
    <lineage>
        <taxon>Eukaryota</taxon>
        <taxon>Fungi</taxon>
        <taxon>Dikarya</taxon>
        <taxon>Ascomycota</taxon>
        <taxon>Pezizomycotina</taxon>
        <taxon>Eurotiomycetes</taxon>
        <taxon>Eurotiomycetidae</taxon>
        <taxon>Eurotiales</taxon>
        <taxon>Aspergillaceae</taxon>
        <taxon>Aspergillus</taxon>
        <taxon>Aspergillus subgen. Aspergillus</taxon>
    </lineage>
</organism>
<dbReference type="GeneID" id="34465835"/>
<dbReference type="RefSeq" id="XP_022404258.1">
    <property type="nucleotide sequence ID" value="XM_022549575.1"/>
</dbReference>
<evidence type="ECO:0000313" key="2">
    <source>
        <dbReference type="Proteomes" id="UP000184300"/>
    </source>
</evidence>
<keyword evidence="2" id="KW-1185">Reference proteome</keyword>
<reference evidence="2" key="1">
    <citation type="journal article" date="2017" name="Genome Biol.">
        <title>Comparative genomics reveals high biological diversity and specific adaptations in the industrially and medically important fungal genus Aspergillus.</title>
        <authorList>
            <person name="de Vries R.P."/>
            <person name="Riley R."/>
            <person name="Wiebenga A."/>
            <person name="Aguilar-Osorio G."/>
            <person name="Amillis S."/>
            <person name="Uchima C.A."/>
            <person name="Anderluh G."/>
            <person name="Asadollahi M."/>
            <person name="Askin M."/>
            <person name="Barry K."/>
            <person name="Battaglia E."/>
            <person name="Bayram O."/>
            <person name="Benocci T."/>
            <person name="Braus-Stromeyer S.A."/>
            <person name="Caldana C."/>
            <person name="Canovas D."/>
            <person name="Cerqueira G.C."/>
            <person name="Chen F."/>
            <person name="Chen W."/>
            <person name="Choi C."/>
            <person name="Clum A."/>
            <person name="Dos Santos R.A."/>
            <person name="Damasio A.R."/>
            <person name="Diallinas G."/>
            <person name="Emri T."/>
            <person name="Fekete E."/>
            <person name="Flipphi M."/>
            <person name="Freyberg S."/>
            <person name="Gallo A."/>
            <person name="Gournas C."/>
            <person name="Habgood R."/>
            <person name="Hainaut M."/>
            <person name="Harispe M.L."/>
            <person name="Henrissat B."/>
            <person name="Hilden K.S."/>
            <person name="Hope R."/>
            <person name="Hossain A."/>
            <person name="Karabika E."/>
            <person name="Karaffa L."/>
            <person name="Karanyi Z."/>
            <person name="Krasevec N."/>
            <person name="Kuo A."/>
            <person name="Kusch H."/>
            <person name="LaButti K."/>
            <person name="Lagendijk E.L."/>
            <person name="Lapidus A."/>
            <person name="Levasseur A."/>
            <person name="Lindquist E."/>
            <person name="Lipzen A."/>
            <person name="Logrieco A.F."/>
            <person name="MacCabe A."/>
            <person name="Maekelae M.R."/>
            <person name="Malavazi I."/>
            <person name="Melin P."/>
            <person name="Meyer V."/>
            <person name="Mielnichuk N."/>
            <person name="Miskei M."/>
            <person name="Molnar A.P."/>
            <person name="Mule G."/>
            <person name="Ngan C.Y."/>
            <person name="Orejas M."/>
            <person name="Orosz E."/>
            <person name="Ouedraogo J.P."/>
            <person name="Overkamp K.M."/>
            <person name="Park H.-S."/>
            <person name="Perrone G."/>
            <person name="Piumi F."/>
            <person name="Punt P.J."/>
            <person name="Ram A.F."/>
            <person name="Ramon A."/>
            <person name="Rauscher S."/>
            <person name="Record E."/>
            <person name="Riano-Pachon D.M."/>
            <person name="Robert V."/>
            <person name="Roehrig J."/>
            <person name="Ruller R."/>
            <person name="Salamov A."/>
            <person name="Salih N.S."/>
            <person name="Samson R.A."/>
            <person name="Sandor E."/>
            <person name="Sanguinetti M."/>
            <person name="Schuetze T."/>
            <person name="Sepcic K."/>
            <person name="Shelest E."/>
            <person name="Sherlock G."/>
            <person name="Sophianopoulou V."/>
            <person name="Squina F.M."/>
            <person name="Sun H."/>
            <person name="Susca A."/>
            <person name="Todd R.B."/>
            <person name="Tsang A."/>
            <person name="Unkles S.E."/>
            <person name="van de Wiele N."/>
            <person name="van Rossen-Uffink D."/>
            <person name="Oliveira J.V."/>
            <person name="Vesth T.C."/>
            <person name="Visser J."/>
            <person name="Yu J.-H."/>
            <person name="Zhou M."/>
            <person name="Andersen M.R."/>
            <person name="Archer D.B."/>
            <person name="Baker S.E."/>
            <person name="Benoit I."/>
            <person name="Brakhage A.A."/>
            <person name="Braus G.H."/>
            <person name="Fischer R."/>
            <person name="Frisvad J.C."/>
            <person name="Goldman G.H."/>
            <person name="Houbraken J."/>
            <person name="Oakley B."/>
            <person name="Pocsi I."/>
            <person name="Scazzocchio C."/>
            <person name="Seiboth B."/>
            <person name="vanKuyk P.A."/>
            <person name="Wortman J."/>
            <person name="Dyer P.S."/>
            <person name="Grigoriev I.V."/>
        </authorList>
    </citation>
    <scope>NUCLEOTIDE SEQUENCE [LARGE SCALE GENOMIC DNA]</scope>
    <source>
        <strain evidence="2">CBS 516.65</strain>
    </source>
</reference>
<name>A0A1L9VUI9_ASPGL</name>
<dbReference type="Proteomes" id="UP000184300">
    <property type="component" value="Unassembled WGS sequence"/>
</dbReference>